<gene>
    <name evidence="2" type="primary">Mtnd6_0</name>
    <name evidence="2" type="ORF">SPIPAS_R00536</name>
</gene>
<feature type="non-terminal residue" evidence="2">
    <location>
        <position position="1"/>
    </location>
</feature>
<evidence type="ECO:0000313" key="3">
    <source>
        <dbReference type="Proteomes" id="UP000618746"/>
    </source>
</evidence>
<proteinExistence type="predicted"/>
<feature type="transmembrane region" description="Helical" evidence="1">
    <location>
        <begin position="20"/>
        <end position="51"/>
    </location>
</feature>
<name>A0A852JL56_SPIPA</name>
<protein>
    <submittedName>
        <fullName evidence="2">NU6M oxidoreductase</fullName>
    </submittedName>
</protein>
<organism evidence="2 3">
    <name type="scientific">Spizella passerina</name>
    <name type="common">Chipping sparrow</name>
    <dbReference type="NCBI Taxonomy" id="40210"/>
    <lineage>
        <taxon>Eukaryota</taxon>
        <taxon>Metazoa</taxon>
        <taxon>Chordata</taxon>
        <taxon>Craniata</taxon>
        <taxon>Vertebrata</taxon>
        <taxon>Euteleostomi</taxon>
        <taxon>Archelosauria</taxon>
        <taxon>Archosauria</taxon>
        <taxon>Dinosauria</taxon>
        <taxon>Saurischia</taxon>
        <taxon>Theropoda</taxon>
        <taxon>Coelurosauria</taxon>
        <taxon>Aves</taxon>
        <taxon>Neognathae</taxon>
        <taxon>Neoaves</taxon>
        <taxon>Telluraves</taxon>
        <taxon>Australaves</taxon>
        <taxon>Passeriformes</taxon>
        <taxon>Passerellidae</taxon>
        <taxon>Spizella</taxon>
    </lineage>
</organism>
<comment type="caution">
    <text evidence="2">The sequence shown here is derived from an EMBL/GenBank/DDBJ whole genome shotgun (WGS) entry which is preliminary data.</text>
</comment>
<sequence length="54" mass="5310">CFVLGGLAVASNRSPCDGVLGLVVAAAAGCVGWVASLGVPFVSRVLVMVYLGGM</sequence>
<dbReference type="AlphaFoldDB" id="A0A852JL56"/>
<feature type="non-terminal residue" evidence="2">
    <location>
        <position position="54"/>
    </location>
</feature>
<keyword evidence="3" id="KW-1185">Reference proteome</keyword>
<keyword evidence="1" id="KW-1133">Transmembrane helix</keyword>
<reference evidence="2" key="1">
    <citation type="submission" date="2020-02" db="EMBL/GenBank/DDBJ databases">
        <title>Bird 10,000 Genomes (B10K) Project - Family phase.</title>
        <authorList>
            <person name="Zhang G."/>
        </authorList>
    </citation>
    <scope>NUCLEOTIDE SEQUENCE</scope>
    <source>
        <strain evidence="2">B10K-DU-023-52</strain>
        <tissue evidence="2">Mixed tissue sample</tissue>
    </source>
</reference>
<dbReference type="Proteomes" id="UP000618746">
    <property type="component" value="Unassembled WGS sequence"/>
</dbReference>
<dbReference type="EMBL" id="WBNQ01019095">
    <property type="protein sequence ID" value="NXX65899.1"/>
    <property type="molecule type" value="Genomic_DNA"/>
</dbReference>
<evidence type="ECO:0000256" key="1">
    <source>
        <dbReference type="SAM" id="Phobius"/>
    </source>
</evidence>
<keyword evidence="1" id="KW-0812">Transmembrane</keyword>
<accession>A0A852JL56</accession>
<evidence type="ECO:0000313" key="2">
    <source>
        <dbReference type="EMBL" id="NXX65899.1"/>
    </source>
</evidence>
<keyword evidence="1" id="KW-0472">Membrane</keyword>